<dbReference type="EMBL" id="CAJPVJ010007728">
    <property type="protein sequence ID" value="CAG2171449.1"/>
    <property type="molecule type" value="Genomic_DNA"/>
</dbReference>
<dbReference type="Gene3D" id="3.40.50.1820">
    <property type="entry name" value="alpha/beta hydrolase"/>
    <property type="match status" value="1"/>
</dbReference>
<evidence type="ECO:0008006" key="3">
    <source>
        <dbReference type="Google" id="ProtNLM"/>
    </source>
</evidence>
<accession>A0A7R9M631</accession>
<keyword evidence="2" id="KW-1185">Reference proteome</keyword>
<sequence length="291" mass="34020">MLKHSYCPPFQILPRIVSNTAFRVPDPSYDFQFDKKLNRYKLVLKGLSIEVNRLLLGPKCFRQFVSEMHLFEVFYAETRRDGRIACIFWSSIHKTEVTLLYSHNNSADMGYTSGYLWQMSRKLKCNFITYDYSGFGLSDGSPSEQNLYSDIDSALSCLMRLYNIWPKTTILFGESIGSVPTIDLSTRLQFKGVILESPILSGLRTLSSKYTTRFWAFDPFPNLWKADKIKCKVLIFHGTCDQLVDIKEAILLYNRFPHKVDPFWAQDYDHNVCKFHPKYYDRINTFITYSK</sequence>
<gene>
    <name evidence="1" type="ORF">ONB1V03_LOCUS10911</name>
</gene>
<dbReference type="AlphaFoldDB" id="A0A7R9M631"/>
<dbReference type="Proteomes" id="UP000728032">
    <property type="component" value="Unassembled WGS sequence"/>
</dbReference>
<evidence type="ECO:0000313" key="1">
    <source>
        <dbReference type="EMBL" id="CAD7654262.1"/>
    </source>
</evidence>
<evidence type="ECO:0000313" key="2">
    <source>
        <dbReference type="Proteomes" id="UP000728032"/>
    </source>
</evidence>
<name>A0A7R9M631_9ACAR</name>
<dbReference type="EMBL" id="OC922553">
    <property type="protein sequence ID" value="CAD7654262.1"/>
    <property type="molecule type" value="Genomic_DNA"/>
</dbReference>
<dbReference type="InterPro" id="IPR029058">
    <property type="entry name" value="AB_hydrolase_fold"/>
</dbReference>
<organism evidence="1">
    <name type="scientific">Oppiella nova</name>
    <dbReference type="NCBI Taxonomy" id="334625"/>
    <lineage>
        <taxon>Eukaryota</taxon>
        <taxon>Metazoa</taxon>
        <taxon>Ecdysozoa</taxon>
        <taxon>Arthropoda</taxon>
        <taxon>Chelicerata</taxon>
        <taxon>Arachnida</taxon>
        <taxon>Acari</taxon>
        <taxon>Acariformes</taxon>
        <taxon>Sarcoptiformes</taxon>
        <taxon>Oribatida</taxon>
        <taxon>Brachypylina</taxon>
        <taxon>Oppioidea</taxon>
        <taxon>Oppiidae</taxon>
        <taxon>Oppiella</taxon>
    </lineage>
</organism>
<protein>
    <recommendedName>
        <fullName evidence="3">Serine aminopeptidase S33 domain-containing protein</fullName>
    </recommendedName>
</protein>
<dbReference type="SUPFAM" id="SSF53474">
    <property type="entry name" value="alpha/beta-Hydrolases"/>
    <property type="match status" value="1"/>
</dbReference>
<dbReference type="PANTHER" id="PTHR12277">
    <property type="entry name" value="ALPHA/BETA HYDROLASE DOMAIN-CONTAINING PROTEIN"/>
    <property type="match status" value="1"/>
</dbReference>
<dbReference type="PANTHER" id="PTHR12277:SF81">
    <property type="entry name" value="PROTEIN ABHD13"/>
    <property type="match status" value="1"/>
</dbReference>
<dbReference type="OrthoDB" id="6495329at2759"/>
<proteinExistence type="predicted"/>
<dbReference type="GO" id="GO:0005886">
    <property type="term" value="C:plasma membrane"/>
    <property type="evidence" value="ECO:0007669"/>
    <property type="project" value="TreeGrafter"/>
</dbReference>
<dbReference type="GO" id="GO:0008474">
    <property type="term" value="F:palmitoyl-(protein) hydrolase activity"/>
    <property type="evidence" value="ECO:0007669"/>
    <property type="project" value="TreeGrafter"/>
</dbReference>
<dbReference type="GO" id="GO:0010008">
    <property type="term" value="C:endosome membrane"/>
    <property type="evidence" value="ECO:0007669"/>
    <property type="project" value="TreeGrafter"/>
</dbReference>
<reference evidence="1" key="1">
    <citation type="submission" date="2020-11" db="EMBL/GenBank/DDBJ databases">
        <authorList>
            <person name="Tran Van P."/>
        </authorList>
    </citation>
    <scope>NUCLEOTIDE SEQUENCE</scope>
</reference>